<accession>A0ABD0X7Z2</accession>
<sequence length="107" mass="11832">MPINVHLPCSSSDRTDVWAVDFQRKMEVVTVLVLLLSCYSDFTDAECLKIKPDRLVVKYGDLASANCTSPTPEPMGWEATQGGVSLTDDPRTFLVWTAKNVRGVNLV</sequence>
<dbReference type="AlphaFoldDB" id="A0ABD0X7Z2"/>
<protein>
    <submittedName>
        <fullName evidence="1">Uncharacterized protein</fullName>
    </submittedName>
</protein>
<reference evidence="1 2" key="1">
    <citation type="submission" date="2024-06" db="EMBL/GenBank/DDBJ databases">
        <authorList>
            <person name="Pan Q."/>
            <person name="Wen M."/>
            <person name="Jouanno E."/>
            <person name="Zahm M."/>
            <person name="Klopp C."/>
            <person name="Cabau C."/>
            <person name="Louis A."/>
            <person name="Berthelot C."/>
            <person name="Parey E."/>
            <person name="Roest Crollius H."/>
            <person name="Montfort J."/>
            <person name="Robinson-Rechavi M."/>
            <person name="Bouchez O."/>
            <person name="Lampietro C."/>
            <person name="Lopez Roques C."/>
            <person name="Donnadieu C."/>
            <person name="Postlethwait J."/>
            <person name="Bobe J."/>
            <person name="Verreycken H."/>
            <person name="Guiguen Y."/>
        </authorList>
    </citation>
    <scope>NUCLEOTIDE SEQUENCE [LARGE SCALE GENOMIC DNA]</scope>
    <source>
        <strain evidence="1">Up_M1</strain>
        <tissue evidence="1">Testis</tissue>
    </source>
</reference>
<proteinExistence type="predicted"/>
<dbReference type="InterPro" id="IPR013783">
    <property type="entry name" value="Ig-like_fold"/>
</dbReference>
<comment type="caution">
    <text evidence="1">The sequence shown here is derived from an EMBL/GenBank/DDBJ whole genome shotgun (WGS) entry which is preliminary data.</text>
</comment>
<dbReference type="Gene3D" id="2.60.40.10">
    <property type="entry name" value="Immunoglobulins"/>
    <property type="match status" value="1"/>
</dbReference>
<keyword evidence="2" id="KW-1185">Reference proteome</keyword>
<name>A0ABD0X7Z2_UMBPY</name>
<evidence type="ECO:0000313" key="1">
    <source>
        <dbReference type="EMBL" id="KAL1005116.1"/>
    </source>
</evidence>
<organism evidence="1 2">
    <name type="scientific">Umbra pygmaea</name>
    <name type="common">Eastern mudminnow</name>
    <dbReference type="NCBI Taxonomy" id="75934"/>
    <lineage>
        <taxon>Eukaryota</taxon>
        <taxon>Metazoa</taxon>
        <taxon>Chordata</taxon>
        <taxon>Craniata</taxon>
        <taxon>Vertebrata</taxon>
        <taxon>Euteleostomi</taxon>
        <taxon>Actinopterygii</taxon>
        <taxon>Neopterygii</taxon>
        <taxon>Teleostei</taxon>
        <taxon>Protacanthopterygii</taxon>
        <taxon>Esociformes</taxon>
        <taxon>Umbridae</taxon>
        <taxon>Umbra</taxon>
    </lineage>
</organism>
<gene>
    <name evidence="1" type="ORF">UPYG_G00054740</name>
</gene>
<dbReference type="Proteomes" id="UP001557470">
    <property type="component" value="Unassembled WGS sequence"/>
</dbReference>
<evidence type="ECO:0000313" key="2">
    <source>
        <dbReference type="Proteomes" id="UP001557470"/>
    </source>
</evidence>
<dbReference type="EMBL" id="JAGEUA010000002">
    <property type="protein sequence ID" value="KAL1005116.1"/>
    <property type="molecule type" value="Genomic_DNA"/>
</dbReference>